<dbReference type="CDD" id="cd04301">
    <property type="entry name" value="NAT_SF"/>
    <property type="match status" value="1"/>
</dbReference>
<dbReference type="Gene3D" id="3.40.630.30">
    <property type="match status" value="1"/>
</dbReference>
<dbReference type="InterPro" id="IPR016181">
    <property type="entry name" value="Acyl_CoA_acyltransferase"/>
</dbReference>
<sequence length="146" mass="17083">MLNIKKYLFHDLKQQELQELVSLYNQIRKETTTWLDKDEVTLEDFSDQVEVETIYIAYEEEKMVGFLTFYVPDNFIHLFFVDATSQGSGIGSKLLAEIVSDFEGEEISLKCLIHNNAAISFYERKGFTIVETHELEKNQGYHLMKK</sequence>
<gene>
    <name evidence="3" type="ORF">CBF32_07435</name>
</gene>
<dbReference type="AlphaFoldDB" id="A0A369AW12"/>
<dbReference type="PROSITE" id="PS51186">
    <property type="entry name" value="GNAT"/>
    <property type="match status" value="1"/>
</dbReference>
<dbReference type="OrthoDB" id="9788755at2"/>
<dbReference type="InterPro" id="IPR000182">
    <property type="entry name" value="GNAT_dom"/>
</dbReference>
<protein>
    <submittedName>
        <fullName evidence="3">Uncharacterized protein</fullName>
    </submittedName>
</protein>
<dbReference type="Proteomes" id="UP000288197">
    <property type="component" value="Unassembled WGS sequence"/>
</dbReference>
<dbReference type="RefSeq" id="WP_086342391.1">
    <property type="nucleotide sequence ID" value="NZ_CP081459.1"/>
</dbReference>
<dbReference type="EMBL" id="NGJX01000006">
    <property type="protein sequence ID" value="RSU01818.1"/>
    <property type="molecule type" value="Genomic_DNA"/>
</dbReference>
<comment type="caution">
    <text evidence="3">The sequence shown here is derived from an EMBL/GenBank/DDBJ whole genome shotgun (WGS) entry which is preliminary data.</text>
</comment>
<evidence type="ECO:0000256" key="2">
    <source>
        <dbReference type="ARBA" id="ARBA00023315"/>
    </source>
</evidence>
<reference evidence="3 4" key="1">
    <citation type="submission" date="2017-05" db="EMBL/GenBank/DDBJ databases">
        <title>Vagococcus spp. assemblies.</title>
        <authorList>
            <person name="Gulvik C.A."/>
        </authorList>
    </citation>
    <scope>NUCLEOTIDE SEQUENCE [LARGE SCALE GENOMIC DNA]</scope>
    <source>
        <strain evidence="3 4">NCFB 2497</strain>
    </source>
</reference>
<accession>A0A369AW12</accession>
<proteinExistence type="predicted"/>
<keyword evidence="4" id="KW-1185">Reference proteome</keyword>
<dbReference type="Pfam" id="PF00583">
    <property type="entry name" value="Acetyltransf_1"/>
    <property type="match status" value="1"/>
</dbReference>
<evidence type="ECO:0000313" key="4">
    <source>
        <dbReference type="Proteomes" id="UP000288197"/>
    </source>
</evidence>
<evidence type="ECO:0000313" key="3">
    <source>
        <dbReference type="EMBL" id="RSU01818.1"/>
    </source>
</evidence>
<dbReference type="GO" id="GO:0016747">
    <property type="term" value="F:acyltransferase activity, transferring groups other than amino-acyl groups"/>
    <property type="evidence" value="ECO:0007669"/>
    <property type="project" value="InterPro"/>
</dbReference>
<organism evidence="3 4">
    <name type="scientific">Vagococcus fluvialis</name>
    <dbReference type="NCBI Taxonomy" id="2738"/>
    <lineage>
        <taxon>Bacteria</taxon>
        <taxon>Bacillati</taxon>
        <taxon>Bacillota</taxon>
        <taxon>Bacilli</taxon>
        <taxon>Lactobacillales</taxon>
        <taxon>Enterococcaceae</taxon>
        <taxon>Vagococcus</taxon>
    </lineage>
</organism>
<dbReference type="SUPFAM" id="SSF55729">
    <property type="entry name" value="Acyl-CoA N-acyltransferases (Nat)"/>
    <property type="match status" value="1"/>
</dbReference>
<dbReference type="GeneID" id="63146486"/>
<dbReference type="PANTHER" id="PTHR43800:SF1">
    <property type="entry name" value="PEPTIDYL-LYSINE N-ACETYLTRANSFERASE YJAB"/>
    <property type="match status" value="1"/>
</dbReference>
<evidence type="ECO:0000256" key="1">
    <source>
        <dbReference type="ARBA" id="ARBA00022679"/>
    </source>
</evidence>
<keyword evidence="2" id="KW-0012">Acyltransferase</keyword>
<name>A0A369AW12_9ENTE</name>
<keyword evidence="1" id="KW-0808">Transferase</keyword>
<dbReference type="PANTHER" id="PTHR43800">
    <property type="entry name" value="PEPTIDYL-LYSINE N-ACETYLTRANSFERASE YJAB"/>
    <property type="match status" value="1"/>
</dbReference>